<dbReference type="STRING" id="470453.B0680_03805"/>
<name>A0A1T0CQR4_9GAMM</name>
<dbReference type="Proteomes" id="UP000189800">
    <property type="component" value="Unassembled WGS sequence"/>
</dbReference>
<dbReference type="AlphaFoldDB" id="A0A1T0CQR4"/>
<gene>
    <name evidence="1" type="ORF">B0680_03805</name>
</gene>
<organism evidence="1 2">
    <name type="scientific">Moraxella pluranimalium</name>
    <dbReference type="NCBI Taxonomy" id="470453"/>
    <lineage>
        <taxon>Bacteria</taxon>
        <taxon>Pseudomonadati</taxon>
        <taxon>Pseudomonadota</taxon>
        <taxon>Gammaproteobacteria</taxon>
        <taxon>Moraxellales</taxon>
        <taxon>Moraxellaceae</taxon>
        <taxon>Moraxella</taxon>
    </lineage>
</organism>
<comment type="caution">
    <text evidence="1">The sequence shown here is derived from an EMBL/GenBank/DDBJ whole genome shotgun (WGS) entry which is preliminary data.</text>
</comment>
<keyword evidence="2" id="KW-1185">Reference proteome</keyword>
<protein>
    <submittedName>
        <fullName evidence="1">Uncharacterized protein</fullName>
    </submittedName>
</protein>
<accession>A0A1T0CQR4</accession>
<reference evidence="1 2" key="1">
    <citation type="submission" date="2017-02" db="EMBL/GenBank/DDBJ databases">
        <title>Draft genome sequence of Moraxella pluranimalium CCUG 54913T type strain.</title>
        <authorList>
            <person name="Salva-Serra F."/>
            <person name="Engstrom-Jakobsson H."/>
            <person name="Thorell K."/>
            <person name="Jaen-Luchoro D."/>
            <person name="Gonzales-Siles L."/>
            <person name="Karlsson R."/>
            <person name="Yazdan S."/>
            <person name="Boulund F."/>
            <person name="Johnning A."/>
            <person name="Engstrand L."/>
            <person name="Kristiansson E."/>
            <person name="Moore E."/>
        </authorList>
    </citation>
    <scope>NUCLEOTIDE SEQUENCE [LARGE SCALE GENOMIC DNA]</scope>
    <source>
        <strain evidence="1 2">CCUG 54913</strain>
    </source>
</reference>
<sequence>MADIFARIYTKKLHNKSSAPPILMQYHQLAKTDGNQNHLISTQNHYLPTNHRLSFKSIGKFGKFNLKKLIYRWSNLSSCDRIIQVFTADDFADIT</sequence>
<evidence type="ECO:0000313" key="2">
    <source>
        <dbReference type="Proteomes" id="UP000189800"/>
    </source>
</evidence>
<proteinExistence type="predicted"/>
<evidence type="ECO:0000313" key="1">
    <source>
        <dbReference type="EMBL" id="OOS24569.1"/>
    </source>
</evidence>
<dbReference type="EMBL" id="MUYU01000009">
    <property type="protein sequence ID" value="OOS24569.1"/>
    <property type="molecule type" value="Genomic_DNA"/>
</dbReference>